<evidence type="ECO:0000256" key="10">
    <source>
        <dbReference type="ARBA" id="ARBA00032873"/>
    </source>
</evidence>
<dbReference type="Gene3D" id="1.10.600.10">
    <property type="entry name" value="Farnesyl Diphosphate Synthase"/>
    <property type="match status" value="1"/>
</dbReference>
<comment type="cofactor">
    <cofactor evidence="1">
        <name>Mg(2+)</name>
        <dbReference type="ChEBI" id="CHEBI:18420"/>
    </cofactor>
</comment>
<comment type="catalytic activity">
    <reaction evidence="11">
        <text>isopentenyl diphosphate + (2E)-geranyl diphosphate = (2E,6E)-farnesyl diphosphate + diphosphate</text>
        <dbReference type="Rhea" id="RHEA:19361"/>
        <dbReference type="ChEBI" id="CHEBI:33019"/>
        <dbReference type="ChEBI" id="CHEBI:58057"/>
        <dbReference type="ChEBI" id="CHEBI:128769"/>
        <dbReference type="ChEBI" id="CHEBI:175763"/>
        <dbReference type="EC" id="2.5.1.10"/>
    </reaction>
</comment>
<dbReference type="FunFam" id="1.10.600.10:FF:000001">
    <property type="entry name" value="Geranylgeranyl diphosphate synthase"/>
    <property type="match status" value="1"/>
</dbReference>
<dbReference type="AlphaFoldDB" id="A0A652NDM2"/>
<dbReference type="SFLD" id="SFLDS00005">
    <property type="entry name" value="Isoprenoid_Synthase_Type_I"/>
    <property type="match status" value="1"/>
</dbReference>
<evidence type="ECO:0000256" key="2">
    <source>
        <dbReference type="ARBA" id="ARBA00006706"/>
    </source>
</evidence>
<dbReference type="Pfam" id="PF00348">
    <property type="entry name" value="polyprenyl_synt"/>
    <property type="match status" value="1"/>
</dbReference>
<evidence type="ECO:0000256" key="1">
    <source>
        <dbReference type="ARBA" id="ARBA00001946"/>
    </source>
</evidence>
<dbReference type="RefSeq" id="WP_148606660.1">
    <property type="nucleotide sequence ID" value="NZ_BSUV01000001.1"/>
</dbReference>
<comment type="similarity">
    <text evidence="2 12">Belongs to the FPP/GGPP synthase family.</text>
</comment>
<dbReference type="GO" id="GO:0004337">
    <property type="term" value="F:(2E,6E)-farnesyl diphosphate synthase activity"/>
    <property type="evidence" value="ECO:0007669"/>
    <property type="project" value="UniProtKB-EC"/>
</dbReference>
<evidence type="ECO:0000256" key="3">
    <source>
        <dbReference type="ARBA" id="ARBA00012439"/>
    </source>
</evidence>
<dbReference type="InterPro" id="IPR000092">
    <property type="entry name" value="Polyprenyl_synt"/>
</dbReference>
<evidence type="ECO:0000256" key="8">
    <source>
        <dbReference type="ARBA" id="ARBA00023229"/>
    </source>
</evidence>
<dbReference type="GO" id="GO:0046872">
    <property type="term" value="F:metal ion binding"/>
    <property type="evidence" value="ECO:0007669"/>
    <property type="project" value="UniProtKB-KW"/>
</dbReference>
<evidence type="ECO:0000256" key="6">
    <source>
        <dbReference type="ARBA" id="ARBA00022723"/>
    </source>
</evidence>
<dbReference type="PROSITE" id="PS00444">
    <property type="entry name" value="POLYPRENYL_SYNTHASE_2"/>
    <property type="match status" value="1"/>
</dbReference>
<evidence type="ECO:0000256" key="5">
    <source>
        <dbReference type="ARBA" id="ARBA00022679"/>
    </source>
</evidence>
<dbReference type="CDD" id="cd00685">
    <property type="entry name" value="Trans_IPPS_HT"/>
    <property type="match status" value="1"/>
</dbReference>
<dbReference type="EC" id="2.5.1.10" evidence="3"/>
<keyword evidence="7" id="KW-0460">Magnesium</keyword>
<evidence type="ECO:0000256" key="7">
    <source>
        <dbReference type="ARBA" id="ARBA00022842"/>
    </source>
</evidence>
<sequence length="301" mass="33614">MTNLKKFQTEWLPKINQQLEADLSDVSTDDDLVAMMKYAVLNGGKRLRPLMTLAVVDSFGKQITPSILKVATAIEWIHSYSLVHDDLPAMDNDMFRRGKPSVHALYGESNAILVGDALLTGAFNVIATANDNLETNDISDKKLLSIVQNLSRESGGSGMVLGQIYDMDNHNNEQNIDDKWLINNVYTMKTSALLRFSALTGAILSDQHTSDTERSIKEMMYNFGENFGLAFQIQDDLDDYAQDQLEDINSLPHLLGVTGAKSVLEKHLSLAQKSLDDTVKQNKQFNRNLLDDFINLIGDKK</sequence>
<proteinExistence type="inferred from homology"/>
<dbReference type="InterPro" id="IPR033749">
    <property type="entry name" value="Polyprenyl_synt_CS"/>
</dbReference>
<dbReference type="PANTHER" id="PTHR43281">
    <property type="entry name" value="FARNESYL DIPHOSPHATE SYNTHASE"/>
    <property type="match status" value="1"/>
</dbReference>
<keyword evidence="8" id="KW-0414">Isoprene biosynthesis</keyword>
<name>A0A652NDM2_9LACO</name>
<dbReference type="PROSITE" id="PS00723">
    <property type="entry name" value="POLYPRENYL_SYNTHASE_1"/>
    <property type="match status" value="1"/>
</dbReference>
<dbReference type="SUPFAM" id="SSF48576">
    <property type="entry name" value="Terpenoid synthases"/>
    <property type="match status" value="1"/>
</dbReference>
<evidence type="ECO:0000313" key="14">
    <source>
        <dbReference type="Proteomes" id="UP000442244"/>
    </source>
</evidence>
<dbReference type="Proteomes" id="UP000442244">
    <property type="component" value="Unassembled WGS sequence"/>
</dbReference>
<dbReference type="InterPro" id="IPR008949">
    <property type="entry name" value="Isoprenoid_synthase_dom_sf"/>
</dbReference>
<gene>
    <name evidence="13" type="ORF">ESZ47_09055</name>
</gene>
<organism evidence="13 14">
    <name type="scientific">Leuconostoc litchii</name>
    <dbReference type="NCBI Taxonomy" id="1981069"/>
    <lineage>
        <taxon>Bacteria</taxon>
        <taxon>Bacillati</taxon>
        <taxon>Bacillota</taxon>
        <taxon>Bacilli</taxon>
        <taxon>Lactobacillales</taxon>
        <taxon>Lactobacillaceae</taxon>
        <taxon>Leuconostoc</taxon>
    </lineage>
</organism>
<dbReference type="GO" id="GO:0016114">
    <property type="term" value="P:terpenoid biosynthetic process"/>
    <property type="evidence" value="ECO:0007669"/>
    <property type="project" value="UniProtKB-ARBA"/>
</dbReference>
<protein>
    <recommendedName>
        <fullName evidence="4">Farnesyl diphosphate synthase</fullName>
        <ecNumber evidence="3">2.5.1.10</ecNumber>
    </recommendedName>
    <alternativeName>
        <fullName evidence="10">(2E,6E)-farnesyl diphosphate synthase</fullName>
    </alternativeName>
    <alternativeName>
        <fullName evidence="9">Geranyltranstransferase</fullName>
    </alternativeName>
</protein>
<evidence type="ECO:0000256" key="4">
    <source>
        <dbReference type="ARBA" id="ARBA00015100"/>
    </source>
</evidence>
<evidence type="ECO:0000256" key="9">
    <source>
        <dbReference type="ARBA" id="ARBA00032380"/>
    </source>
</evidence>
<dbReference type="EMBL" id="SDGY01000010">
    <property type="protein sequence ID" value="TYC45999.1"/>
    <property type="molecule type" value="Genomic_DNA"/>
</dbReference>
<keyword evidence="14" id="KW-1185">Reference proteome</keyword>
<accession>A0A652NDM2</accession>
<dbReference type="OrthoDB" id="9805316at2"/>
<keyword evidence="5 12" id="KW-0808">Transferase</keyword>
<evidence type="ECO:0000313" key="13">
    <source>
        <dbReference type="EMBL" id="TYC45999.1"/>
    </source>
</evidence>
<comment type="caution">
    <text evidence="13">The sequence shown here is derived from an EMBL/GenBank/DDBJ whole genome shotgun (WGS) entry which is preliminary data.</text>
</comment>
<dbReference type="PANTHER" id="PTHR43281:SF1">
    <property type="entry name" value="FARNESYL DIPHOSPHATE SYNTHASE"/>
    <property type="match status" value="1"/>
</dbReference>
<evidence type="ECO:0000256" key="12">
    <source>
        <dbReference type="RuleBase" id="RU004466"/>
    </source>
</evidence>
<keyword evidence="6" id="KW-0479">Metal-binding</keyword>
<reference evidence="13 14" key="1">
    <citation type="submission" date="2019-01" db="EMBL/GenBank/DDBJ databases">
        <title>Leuconostoc litchii sp. nov., a novel lactic acid bacterium isolated from lychee.</title>
        <authorList>
            <person name="Wang L.-T."/>
        </authorList>
    </citation>
    <scope>NUCLEOTIDE SEQUENCE [LARGE SCALE GENOMIC DNA]</scope>
    <source>
        <strain evidence="13 14">MB7</strain>
    </source>
</reference>
<evidence type="ECO:0000256" key="11">
    <source>
        <dbReference type="ARBA" id="ARBA00049399"/>
    </source>
</evidence>